<dbReference type="AlphaFoldDB" id="A0A0H2RH30"/>
<dbReference type="InParanoid" id="A0A0H2RH30"/>
<evidence type="ECO:0000313" key="3">
    <source>
        <dbReference type="Proteomes" id="UP000053477"/>
    </source>
</evidence>
<organism evidence="2 3">
    <name type="scientific">Schizopora paradoxa</name>
    <dbReference type="NCBI Taxonomy" id="27342"/>
    <lineage>
        <taxon>Eukaryota</taxon>
        <taxon>Fungi</taxon>
        <taxon>Dikarya</taxon>
        <taxon>Basidiomycota</taxon>
        <taxon>Agaricomycotina</taxon>
        <taxon>Agaricomycetes</taxon>
        <taxon>Hymenochaetales</taxon>
        <taxon>Schizoporaceae</taxon>
        <taxon>Schizopora</taxon>
    </lineage>
</organism>
<feature type="region of interest" description="Disordered" evidence="1">
    <location>
        <begin position="41"/>
        <end position="66"/>
    </location>
</feature>
<reference evidence="2 3" key="1">
    <citation type="submission" date="2015-04" db="EMBL/GenBank/DDBJ databases">
        <title>Complete genome sequence of Schizopora paradoxa KUC8140, a cosmopolitan wood degrader in East Asia.</title>
        <authorList>
            <consortium name="DOE Joint Genome Institute"/>
            <person name="Min B."/>
            <person name="Park H."/>
            <person name="Jang Y."/>
            <person name="Kim J.-J."/>
            <person name="Kim K.H."/>
            <person name="Pangilinan J."/>
            <person name="Lipzen A."/>
            <person name="Riley R."/>
            <person name="Grigoriev I.V."/>
            <person name="Spatafora J.W."/>
            <person name="Choi I.-G."/>
        </authorList>
    </citation>
    <scope>NUCLEOTIDE SEQUENCE [LARGE SCALE GENOMIC DNA]</scope>
    <source>
        <strain evidence="2 3">KUC8140</strain>
    </source>
</reference>
<dbReference type="EMBL" id="KQ086006">
    <property type="protein sequence ID" value="KLO11190.1"/>
    <property type="molecule type" value="Genomic_DNA"/>
</dbReference>
<protein>
    <submittedName>
        <fullName evidence="2">Uncharacterized protein</fullName>
    </submittedName>
</protein>
<sequence length="66" mass="7360">MNSNPTNSRFDLLLFADGSNSILRQEHRASSANDGLVFAHQHPDVHVENSTDIQHSRSEPYASAIR</sequence>
<evidence type="ECO:0000313" key="2">
    <source>
        <dbReference type="EMBL" id="KLO11190.1"/>
    </source>
</evidence>
<feature type="compositionally biased region" description="Basic and acidic residues" evidence="1">
    <location>
        <begin position="41"/>
        <end position="58"/>
    </location>
</feature>
<name>A0A0H2RH30_9AGAM</name>
<evidence type="ECO:0000256" key="1">
    <source>
        <dbReference type="SAM" id="MobiDB-lite"/>
    </source>
</evidence>
<dbReference type="Proteomes" id="UP000053477">
    <property type="component" value="Unassembled WGS sequence"/>
</dbReference>
<gene>
    <name evidence="2" type="ORF">SCHPADRAFT_906214</name>
</gene>
<keyword evidence="3" id="KW-1185">Reference proteome</keyword>
<accession>A0A0H2RH30</accession>
<proteinExistence type="predicted"/>